<dbReference type="InterPro" id="IPR001305">
    <property type="entry name" value="HSP_DnaJ_Cys-rich_dom"/>
</dbReference>
<evidence type="ECO:0000256" key="3">
    <source>
        <dbReference type="ARBA" id="ARBA00022771"/>
    </source>
</evidence>
<dbReference type="Gene3D" id="2.10.230.10">
    <property type="entry name" value="Heat shock protein DnaJ, cysteine-rich domain"/>
    <property type="match status" value="1"/>
</dbReference>
<keyword evidence="5" id="KW-0143">Chaperone</keyword>
<dbReference type="GO" id="GO:0005737">
    <property type="term" value="C:cytoplasm"/>
    <property type="evidence" value="ECO:0007669"/>
    <property type="project" value="TreeGrafter"/>
</dbReference>
<accession>A0AAD5VAA1</accession>
<feature type="domain" description="J" evidence="9">
    <location>
        <begin position="220"/>
        <end position="284"/>
    </location>
</feature>
<dbReference type="InterPro" id="IPR008971">
    <property type="entry name" value="HSP40/DnaJ_pept-bd"/>
</dbReference>
<dbReference type="Pfam" id="PF01556">
    <property type="entry name" value="DnaJ_C"/>
    <property type="match status" value="1"/>
</dbReference>
<dbReference type="PANTHER" id="PTHR43096:SF52">
    <property type="entry name" value="DNAJ HOMOLOG 1, MITOCHONDRIAL-RELATED"/>
    <property type="match status" value="1"/>
</dbReference>
<dbReference type="InterPro" id="IPR036869">
    <property type="entry name" value="J_dom_sf"/>
</dbReference>
<evidence type="ECO:0000313" key="13">
    <source>
        <dbReference type="Proteomes" id="UP001212997"/>
    </source>
</evidence>
<evidence type="ECO:0000256" key="8">
    <source>
        <dbReference type="SAM" id="MobiDB-lite"/>
    </source>
</evidence>
<dbReference type="FunFam" id="2.10.230.10:FF:000001">
    <property type="entry name" value="DnaJ subfamily A member 2"/>
    <property type="match status" value="1"/>
</dbReference>
<dbReference type="Pfam" id="PF00684">
    <property type="entry name" value="DnaJ_CXXCXGXG"/>
    <property type="match status" value="1"/>
</dbReference>
<feature type="region of interest" description="Disordered" evidence="8">
    <location>
        <begin position="1"/>
        <end position="23"/>
    </location>
</feature>
<keyword evidence="4 7" id="KW-0862">Zinc</keyword>
<dbReference type="InterPro" id="IPR001623">
    <property type="entry name" value="DnaJ_domain"/>
</dbReference>
<proteinExistence type="inferred from homology"/>
<evidence type="ECO:0000256" key="7">
    <source>
        <dbReference type="PROSITE-ProRule" id="PRU00546"/>
    </source>
</evidence>
<dbReference type="InterPro" id="IPR012724">
    <property type="entry name" value="DnaJ"/>
</dbReference>
<organism evidence="12 13">
    <name type="scientific">Meripilus lineatus</name>
    <dbReference type="NCBI Taxonomy" id="2056292"/>
    <lineage>
        <taxon>Eukaryota</taxon>
        <taxon>Fungi</taxon>
        <taxon>Dikarya</taxon>
        <taxon>Basidiomycota</taxon>
        <taxon>Agaricomycotina</taxon>
        <taxon>Agaricomycetes</taxon>
        <taxon>Polyporales</taxon>
        <taxon>Meripilaceae</taxon>
        <taxon>Meripilus</taxon>
    </lineage>
</organism>
<dbReference type="AlphaFoldDB" id="A0AAD5VAA1"/>
<evidence type="ECO:0000256" key="1">
    <source>
        <dbReference type="ARBA" id="ARBA00022723"/>
    </source>
</evidence>
<feature type="compositionally biased region" description="Low complexity" evidence="8">
    <location>
        <begin position="1"/>
        <end position="11"/>
    </location>
</feature>
<dbReference type="EMBL" id="JANAWD010000027">
    <property type="protein sequence ID" value="KAJ3490510.1"/>
    <property type="molecule type" value="Genomic_DNA"/>
</dbReference>
<dbReference type="Pfam" id="PF00856">
    <property type="entry name" value="SET"/>
    <property type="match status" value="1"/>
</dbReference>
<keyword evidence="1 7" id="KW-0479">Metal-binding</keyword>
<dbReference type="FunFam" id="2.60.260.20:FF:000005">
    <property type="entry name" value="Chaperone protein dnaJ 1, mitochondrial"/>
    <property type="match status" value="1"/>
</dbReference>
<dbReference type="HAMAP" id="MF_01152">
    <property type="entry name" value="DnaJ"/>
    <property type="match status" value="1"/>
</dbReference>
<dbReference type="CDD" id="cd10719">
    <property type="entry name" value="DnaJ_zf"/>
    <property type="match status" value="1"/>
</dbReference>
<dbReference type="PROSITE" id="PS50280">
    <property type="entry name" value="SET"/>
    <property type="match status" value="1"/>
</dbReference>
<dbReference type="SUPFAM" id="SSF46565">
    <property type="entry name" value="Chaperone J-domain"/>
    <property type="match status" value="1"/>
</dbReference>
<evidence type="ECO:0000259" key="9">
    <source>
        <dbReference type="PROSITE" id="PS50076"/>
    </source>
</evidence>
<feature type="region of interest" description="Disordered" evidence="8">
    <location>
        <begin position="588"/>
        <end position="658"/>
    </location>
</feature>
<evidence type="ECO:0000256" key="4">
    <source>
        <dbReference type="ARBA" id="ARBA00022833"/>
    </source>
</evidence>
<dbReference type="Gene3D" id="2.60.260.20">
    <property type="entry name" value="Urease metallochaperone UreE, N-terminal domain"/>
    <property type="match status" value="2"/>
</dbReference>
<dbReference type="PRINTS" id="PR00625">
    <property type="entry name" value="JDOMAIN"/>
</dbReference>
<keyword evidence="13" id="KW-1185">Reference proteome</keyword>
<keyword evidence="2" id="KW-0677">Repeat</keyword>
<dbReference type="GO" id="GO:0042026">
    <property type="term" value="P:protein refolding"/>
    <property type="evidence" value="ECO:0007669"/>
    <property type="project" value="TreeGrafter"/>
</dbReference>
<dbReference type="GO" id="GO:0005524">
    <property type="term" value="F:ATP binding"/>
    <property type="evidence" value="ECO:0007669"/>
    <property type="project" value="InterPro"/>
</dbReference>
<reference evidence="12" key="1">
    <citation type="submission" date="2022-07" db="EMBL/GenBank/DDBJ databases">
        <title>Genome Sequence of Physisporinus lineatus.</title>
        <authorList>
            <person name="Buettner E."/>
        </authorList>
    </citation>
    <scope>NUCLEOTIDE SEQUENCE</scope>
    <source>
        <strain evidence="12">VT162</strain>
    </source>
</reference>
<protein>
    <recommendedName>
        <fullName evidence="6">DnaJ homolog 1, mitochondrial</fullName>
    </recommendedName>
</protein>
<evidence type="ECO:0000256" key="6">
    <source>
        <dbReference type="ARBA" id="ARBA00072890"/>
    </source>
</evidence>
<dbReference type="CDD" id="cd06257">
    <property type="entry name" value="DnaJ"/>
    <property type="match status" value="1"/>
</dbReference>
<comment type="caution">
    <text evidence="12">The sequence shown here is derived from an EMBL/GenBank/DDBJ whole genome shotgun (WGS) entry which is preliminary data.</text>
</comment>
<dbReference type="GO" id="GO:0009408">
    <property type="term" value="P:response to heat"/>
    <property type="evidence" value="ECO:0007669"/>
    <property type="project" value="InterPro"/>
</dbReference>
<dbReference type="Pfam" id="PF00226">
    <property type="entry name" value="DnaJ"/>
    <property type="match status" value="1"/>
</dbReference>
<feature type="compositionally biased region" description="Polar residues" evidence="8">
    <location>
        <begin position="593"/>
        <end position="603"/>
    </location>
</feature>
<dbReference type="SUPFAM" id="SSF82199">
    <property type="entry name" value="SET domain"/>
    <property type="match status" value="1"/>
</dbReference>
<dbReference type="Gene3D" id="1.10.287.110">
    <property type="entry name" value="DnaJ domain"/>
    <property type="match status" value="1"/>
</dbReference>
<dbReference type="SMART" id="SM00271">
    <property type="entry name" value="DnaJ"/>
    <property type="match status" value="1"/>
</dbReference>
<evidence type="ECO:0000259" key="11">
    <source>
        <dbReference type="PROSITE" id="PS51188"/>
    </source>
</evidence>
<feature type="domain" description="CR-type" evidence="11">
    <location>
        <begin position="368"/>
        <end position="449"/>
    </location>
</feature>
<feature type="compositionally biased region" description="Polar residues" evidence="8">
    <location>
        <begin position="621"/>
        <end position="638"/>
    </location>
</feature>
<dbReference type="PROSITE" id="PS00636">
    <property type="entry name" value="DNAJ_1"/>
    <property type="match status" value="1"/>
</dbReference>
<keyword evidence="3 7" id="KW-0863">Zinc-finger</keyword>
<dbReference type="PROSITE" id="PS51188">
    <property type="entry name" value="ZF_CR"/>
    <property type="match status" value="1"/>
</dbReference>
<dbReference type="PROSITE" id="PS50076">
    <property type="entry name" value="DNAJ_2"/>
    <property type="match status" value="1"/>
</dbReference>
<evidence type="ECO:0000259" key="10">
    <source>
        <dbReference type="PROSITE" id="PS50280"/>
    </source>
</evidence>
<dbReference type="Gene3D" id="2.170.270.10">
    <property type="entry name" value="SET domain"/>
    <property type="match status" value="1"/>
</dbReference>
<dbReference type="SUPFAM" id="SSF57938">
    <property type="entry name" value="DnaJ/Hsp40 cysteine-rich domain"/>
    <property type="match status" value="1"/>
</dbReference>
<evidence type="ECO:0000256" key="2">
    <source>
        <dbReference type="ARBA" id="ARBA00022737"/>
    </source>
</evidence>
<dbReference type="InterPro" id="IPR018253">
    <property type="entry name" value="DnaJ_domain_CS"/>
</dbReference>
<dbReference type="GO" id="GO:0008270">
    <property type="term" value="F:zinc ion binding"/>
    <property type="evidence" value="ECO:0007669"/>
    <property type="project" value="UniProtKB-KW"/>
</dbReference>
<dbReference type="InterPro" id="IPR002939">
    <property type="entry name" value="DnaJ_C"/>
</dbReference>
<name>A0AAD5VAA1_9APHY</name>
<dbReference type="InterPro" id="IPR036410">
    <property type="entry name" value="HSP_DnaJ_Cys-rich_dom_sf"/>
</dbReference>
<sequence>MNIHPSTVPSSSRRRESPVPPRWPNGLVYITTMRYHTSVPPNIRLQICPNATPSNQIRSPMSSSISIRIITDTSHPAHGQYGLFASKKIPPRSHIIDYIGEVHCDDRPDSDYDLSLLRTEGYSVGVDASRIGNEARFINDFRGVRPKANAVFQDRRIPGGELRMSVWSSTDAIKKGDEILVSYGEHRVKDGGVQGAWKPLRDHDTFRGFHTTPPHYASKDPYTVLGVNKDATAAEIKKVYFSLARKYHPDTNPDKGAQEKFVEIQEAYDTLKDDKKRAAYDRYGTASQQPGFDADAFENARSSFMGGGGFGGFQGFASGFGAAGGRGSTNMFEELFNSLGGHGSPRGNMRGGDIEASIGISFMDSCKGTSQTINVTTVANCGTCSGTGLKAGAKRSTCTSCGGTGTRTFALDNGFHMASTCPTCQGTGSTVPRGSKCGECAGMGQVRVKKSVKVDIPAGVEDGMTIRVPRAGDASLSGKGQPGDLHVRVTVSPSKLFRRQGTNLYHDARIPLHTALLGGRVRVPTLDGEVDVRVPGGTQQGEEMVLKGRGVPSVFGGDKGDIFVTFTIQMPRTLTKRQREILQQYADEVEGRTTPSARPTPQNSSSSGTSSSSNKDAMPSDDQNGTASSFKSSPSSRTGGPLSRAWGSVRRLFGSDTP</sequence>
<dbReference type="InterPro" id="IPR001214">
    <property type="entry name" value="SET_dom"/>
</dbReference>
<dbReference type="CDD" id="cd10747">
    <property type="entry name" value="DnaJ_C"/>
    <property type="match status" value="1"/>
</dbReference>
<dbReference type="GO" id="GO:0031072">
    <property type="term" value="F:heat shock protein binding"/>
    <property type="evidence" value="ECO:0007669"/>
    <property type="project" value="InterPro"/>
</dbReference>
<dbReference type="Proteomes" id="UP001212997">
    <property type="component" value="Unassembled WGS sequence"/>
</dbReference>
<feature type="domain" description="SET" evidence="10">
    <location>
        <begin position="63"/>
        <end position="184"/>
    </location>
</feature>
<dbReference type="PANTHER" id="PTHR43096">
    <property type="entry name" value="DNAJ HOMOLOG 1, MITOCHONDRIAL-RELATED"/>
    <property type="match status" value="1"/>
</dbReference>
<gene>
    <name evidence="12" type="ORF">NLI96_g1391</name>
</gene>
<feature type="zinc finger region" description="CR-type" evidence="7">
    <location>
        <begin position="368"/>
        <end position="449"/>
    </location>
</feature>
<dbReference type="SUPFAM" id="SSF49493">
    <property type="entry name" value="HSP40/DnaJ peptide-binding domain"/>
    <property type="match status" value="2"/>
</dbReference>
<evidence type="ECO:0000256" key="5">
    <source>
        <dbReference type="ARBA" id="ARBA00023186"/>
    </source>
</evidence>
<evidence type="ECO:0000313" key="12">
    <source>
        <dbReference type="EMBL" id="KAJ3490510.1"/>
    </source>
</evidence>
<dbReference type="GO" id="GO:0051082">
    <property type="term" value="F:unfolded protein binding"/>
    <property type="evidence" value="ECO:0007669"/>
    <property type="project" value="InterPro"/>
</dbReference>
<feature type="compositionally biased region" description="Low complexity" evidence="8">
    <location>
        <begin position="604"/>
        <end position="613"/>
    </location>
</feature>
<dbReference type="InterPro" id="IPR046341">
    <property type="entry name" value="SET_dom_sf"/>
</dbReference>